<keyword evidence="1" id="KW-0808">Transferase</keyword>
<dbReference type="SUPFAM" id="SSF54690">
    <property type="entry name" value="Molybdopterin synthase subunit MoaE"/>
    <property type="match status" value="1"/>
</dbReference>
<dbReference type="GO" id="GO:0030366">
    <property type="term" value="F:molybdopterin synthase activity"/>
    <property type="evidence" value="ECO:0007669"/>
    <property type="project" value="UniProtKB-EC"/>
</dbReference>
<name>A0A3B1CZD8_9ZZZZ</name>
<dbReference type="PANTHER" id="PTHR23404">
    <property type="entry name" value="MOLYBDOPTERIN SYNTHASE RELATED"/>
    <property type="match status" value="1"/>
</dbReference>
<reference evidence="1" key="1">
    <citation type="submission" date="2018-06" db="EMBL/GenBank/DDBJ databases">
        <authorList>
            <person name="Zhirakovskaya E."/>
        </authorList>
    </citation>
    <scope>NUCLEOTIDE SEQUENCE</scope>
</reference>
<dbReference type="EMBL" id="UOGJ01000078">
    <property type="protein sequence ID" value="VAX36026.1"/>
    <property type="molecule type" value="Genomic_DNA"/>
</dbReference>
<dbReference type="InterPro" id="IPR003448">
    <property type="entry name" value="Mopterin_biosynth_MoaE"/>
</dbReference>
<gene>
    <name evidence="1" type="ORF">MNBD_UNCLBAC01-2176</name>
</gene>
<evidence type="ECO:0000313" key="1">
    <source>
        <dbReference type="EMBL" id="VAX36026.1"/>
    </source>
</evidence>
<dbReference type="InterPro" id="IPR036563">
    <property type="entry name" value="MoaE_sf"/>
</dbReference>
<dbReference type="Pfam" id="PF02391">
    <property type="entry name" value="MoaE"/>
    <property type="match status" value="1"/>
</dbReference>
<dbReference type="AlphaFoldDB" id="A0A3B1CZD8"/>
<protein>
    <submittedName>
        <fullName evidence="1">Molybdopterin synthase catalytic subunit MoaE</fullName>
        <ecNumber evidence="1">2.8.1.12</ecNumber>
    </submittedName>
</protein>
<dbReference type="GO" id="GO:0006777">
    <property type="term" value="P:Mo-molybdopterin cofactor biosynthetic process"/>
    <property type="evidence" value="ECO:0007669"/>
    <property type="project" value="InterPro"/>
</dbReference>
<dbReference type="Gene3D" id="3.90.1170.40">
    <property type="entry name" value="Molybdopterin biosynthesis MoaE subunit"/>
    <property type="match status" value="1"/>
</dbReference>
<organism evidence="1">
    <name type="scientific">hydrothermal vent metagenome</name>
    <dbReference type="NCBI Taxonomy" id="652676"/>
    <lineage>
        <taxon>unclassified sequences</taxon>
        <taxon>metagenomes</taxon>
        <taxon>ecological metagenomes</taxon>
    </lineage>
</organism>
<proteinExistence type="predicted"/>
<dbReference type="CDD" id="cd00756">
    <property type="entry name" value="MoaE"/>
    <property type="match status" value="1"/>
</dbReference>
<sequence length="144" mass="16599">MFQIFSKPLESINLREGLASNEVGAFVCFEGLVRNHNEGKKVIALEYEAFSALCDKEAAKIMQEAYEKFNIFNAKCFHRVGKLDIKEMAVWVGVTSAHRDAAFEACRYIIDEIKFRIPIWKKEYYENGDSGWVNCEECSKAHHH</sequence>
<accession>A0A3B1CZD8</accession>
<dbReference type="EC" id="2.8.1.12" evidence="1"/>